<feature type="region of interest" description="Disordered" evidence="1">
    <location>
        <begin position="518"/>
        <end position="579"/>
    </location>
</feature>
<dbReference type="PANTHER" id="PTHR22742:SF2">
    <property type="entry name" value="EXPANSION, ISOFORM A-RELATED"/>
    <property type="match status" value="1"/>
</dbReference>
<dbReference type="PANTHER" id="PTHR22742">
    <property type="entry name" value="EXPANSION, ISOFORM A-RELATED"/>
    <property type="match status" value="1"/>
</dbReference>
<feature type="region of interest" description="Disordered" evidence="1">
    <location>
        <begin position="376"/>
        <end position="412"/>
    </location>
</feature>
<keyword evidence="3" id="KW-1185">Reference proteome</keyword>
<dbReference type="SMART" id="SM00524">
    <property type="entry name" value="DWB"/>
    <property type="match status" value="1"/>
</dbReference>
<proteinExistence type="predicted"/>
<feature type="compositionally biased region" description="Basic residues" evidence="1">
    <location>
        <begin position="526"/>
        <end position="541"/>
    </location>
</feature>
<name>A0A7E4UQD8_PANRE</name>
<feature type="compositionally biased region" description="Basic residues" evidence="1">
    <location>
        <begin position="457"/>
        <end position="473"/>
    </location>
</feature>
<dbReference type="InterPro" id="IPR017855">
    <property type="entry name" value="SMAD-like_dom_sf"/>
</dbReference>
<protein>
    <submittedName>
        <fullName evidence="4">MH2 domain-containing protein</fullName>
    </submittedName>
</protein>
<feature type="compositionally biased region" description="Low complexity" evidence="1">
    <location>
        <begin position="552"/>
        <end position="565"/>
    </location>
</feature>
<evidence type="ECO:0000256" key="1">
    <source>
        <dbReference type="SAM" id="MobiDB-lite"/>
    </source>
</evidence>
<feature type="compositionally biased region" description="Polar residues" evidence="1">
    <location>
        <begin position="542"/>
        <end position="551"/>
    </location>
</feature>
<dbReference type="Gene3D" id="2.60.200.10">
    <property type="match status" value="1"/>
</dbReference>
<dbReference type="Proteomes" id="UP000492821">
    <property type="component" value="Unassembled WGS sequence"/>
</dbReference>
<evidence type="ECO:0000259" key="2">
    <source>
        <dbReference type="PROSITE" id="PS51076"/>
    </source>
</evidence>
<dbReference type="GO" id="GO:0006355">
    <property type="term" value="P:regulation of DNA-templated transcription"/>
    <property type="evidence" value="ECO:0007669"/>
    <property type="project" value="InterPro"/>
</dbReference>
<dbReference type="GO" id="GO:0009791">
    <property type="term" value="P:post-embryonic development"/>
    <property type="evidence" value="ECO:0007669"/>
    <property type="project" value="UniProtKB-ARBA"/>
</dbReference>
<evidence type="ECO:0000313" key="4">
    <source>
        <dbReference type="WBParaSite" id="Pan_g11558.t1"/>
    </source>
</evidence>
<dbReference type="InterPro" id="IPR001132">
    <property type="entry name" value="SMAD_dom_Dwarfin-type"/>
</dbReference>
<reference evidence="3" key="1">
    <citation type="journal article" date="2013" name="Genetics">
        <title>The draft genome and transcriptome of Panagrellus redivivus are shaped by the harsh demands of a free-living lifestyle.</title>
        <authorList>
            <person name="Srinivasan J."/>
            <person name="Dillman A.R."/>
            <person name="Macchietto M.G."/>
            <person name="Heikkinen L."/>
            <person name="Lakso M."/>
            <person name="Fracchia K.M."/>
            <person name="Antoshechkin I."/>
            <person name="Mortazavi A."/>
            <person name="Wong G."/>
            <person name="Sternberg P.W."/>
        </authorList>
    </citation>
    <scope>NUCLEOTIDE SEQUENCE [LARGE SCALE GENOMIC DNA]</scope>
    <source>
        <strain evidence="3">MT8872</strain>
    </source>
</reference>
<sequence>MPYPRRLHFIFEHSNKAKPVQSRIAQLRVRDPGQQRLQSAINCNRFGGGLLLPASFRPPLCIVGDECRVHLKMRVRRRRSDVGGCKSETAASCRCPMSMQMFASCAAITSFMAPNGGGSNATSSTTPTISRLALIERLMKEPPNNYLEDEDGTEVVPVEEGSQIPRKRFWSTIDDFYRDNIAEVEAKLPNIEPQIWGKLIIMERNYRTAKAYLRHSNITVDGSSEEFDGIRLGLAQFHNEHRDSRTELELRFLGSGVRIKIDANGNLWMRRLTSRRICVKTRQKREQTILGDDFRKIFDLRIFKENVVAHMAADGDKQRLQEAALVFIRLSDLSPDTDVLRCPLWCGLIHLIAVDMIEVIGAEFHGSGVRNVAVSPPTSVGSGDHADGLGYSTSAEESSASSSSYLPSGSSYTRQNKSAVARRIFQQKKLPPPPPHVEHYSAPFTPFTPAEVPVARPRSRSKKPQKIRSKSHSHLIPQPPNPPPPIKSQLEIASALNGWSLLNLSDIDKLRTPTYFTSTEEAAARRDRRRASAQHQHHQNPRQHTPASPQDTRTSSKSRSGGRRTPQGASSPEAAPIGLTKYKWLSETALVSESGRRRR</sequence>
<organism evidence="3 4">
    <name type="scientific">Panagrellus redivivus</name>
    <name type="common">Microworm</name>
    <dbReference type="NCBI Taxonomy" id="6233"/>
    <lineage>
        <taxon>Eukaryota</taxon>
        <taxon>Metazoa</taxon>
        <taxon>Ecdysozoa</taxon>
        <taxon>Nematoda</taxon>
        <taxon>Chromadorea</taxon>
        <taxon>Rhabditida</taxon>
        <taxon>Tylenchina</taxon>
        <taxon>Panagrolaimomorpha</taxon>
        <taxon>Panagrolaimoidea</taxon>
        <taxon>Panagrolaimidae</taxon>
        <taxon>Panagrellus</taxon>
    </lineage>
</organism>
<reference evidence="4" key="2">
    <citation type="submission" date="2020-10" db="UniProtKB">
        <authorList>
            <consortium name="WormBaseParasite"/>
        </authorList>
    </citation>
    <scope>IDENTIFICATION</scope>
</reference>
<feature type="region of interest" description="Disordered" evidence="1">
    <location>
        <begin position="428"/>
        <end position="488"/>
    </location>
</feature>
<dbReference type="AlphaFoldDB" id="A0A7E4UQD8"/>
<accession>A0A7E4UQD8</accession>
<evidence type="ECO:0000313" key="3">
    <source>
        <dbReference type="Proteomes" id="UP000492821"/>
    </source>
</evidence>
<feature type="compositionally biased region" description="Pro residues" evidence="1">
    <location>
        <begin position="477"/>
        <end position="486"/>
    </location>
</feature>
<feature type="domain" description="MH2" evidence="2">
    <location>
        <begin position="196"/>
        <end position="381"/>
    </location>
</feature>
<dbReference type="PROSITE" id="PS51076">
    <property type="entry name" value="MH2"/>
    <property type="match status" value="1"/>
</dbReference>
<dbReference type="WBParaSite" id="Pan_g11558.t1">
    <property type="protein sequence ID" value="Pan_g11558.t1"/>
    <property type="gene ID" value="Pan_g11558"/>
</dbReference>
<dbReference type="InterPro" id="IPR008984">
    <property type="entry name" value="SMAD_FHA_dom_sf"/>
</dbReference>
<dbReference type="Pfam" id="PF03166">
    <property type="entry name" value="MH2"/>
    <property type="match status" value="1"/>
</dbReference>
<dbReference type="SUPFAM" id="SSF49879">
    <property type="entry name" value="SMAD/FHA domain"/>
    <property type="match status" value="1"/>
</dbReference>
<dbReference type="GO" id="GO:0050793">
    <property type="term" value="P:regulation of developmental process"/>
    <property type="evidence" value="ECO:0007669"/>
    <property type="project" value="UniProtKB-ARBA"/>
</dbReference>
<feature type="compositionally biased region" description="Low complexity" evidence="1">
    <location>
        <begin position="390"/>
        <end position="412"/>
    </location>
</feature>
<dbReference type="GO" id="GO:0051239">
    <property type="term" value="P:regulation of multicellular organismal process"/>
    <property type="evidence" value="ECO:0007669"/>
    <property type="project" value="UniProtKB-ARBA"/>
</dbReference>